<dbReference type="Proteomes" id="UP000460626">
    <property type="component" value="Unassembled WGS sequence"/>
</dbReference>
<feature type="region of interest" description="Disordered" evidence="1">
    <location>
        <begin position="1"/>
        <end position="24"/>
    </location>
</feature>
<evidence type="ECO:0000313" key="4">
    <source>
        <dbReference type="Proteomes" id="UP000460626"/>
    </source>
</evidence>
<dbReference type="RefSeq" id="WP_131453208.1">
    <property type="nucleotide sequence ID" value="NZ_BMJK01000001.1"/>
</dbReference>
<proteinExistence type="predicted"/>
<keyword evidence="4" id="KW-1185">Reference proteome</keyword>
<protein>
    <recommendedName>
        <fullName evidence="2">DUF5681 domain-containing protein</fullName>
    </recommendedName>
</protein>
<sequence>MSGAGDGRFVKGRSGNPAGRPKARRPNVSAFDIIFDKTLTVTQGGRQRELSIDEALELQTYHAALKGSRMAIRKVLKMIEKREKALAKANTAPVNPITIRAQYSSGNANEALRLLGIAEPDPGFATRIKVNAWATQAALRRPGRAKFSPKDVADIKFFTFDAERLRWPRGRNA</sequence>
<dbReference type="AlphaFoldDB" id="A0A845A8P2"/>
<evidence type="ECO:0000256" key="1">
    <source>
        <dbReference type="SAM" id="MobiDB-lite"/>
    </source>
</evidence>
<evidence type="ECO:0000313" key="3">
    <source>
        <dbReference type="EMBL" id="MXO93929.1"/>
    </source>
</evidence>
<evidence type="ECO:0000259" key="2">
    <source>
        <dbReference type="Pfam" id="PF18932"/>
    </source>
</evidence>
<reference evidence="3 4" key="1">
    <citation type="submission" date="2019-12" db="EMBL/GenBank/DDBJ databases">
        <title>Genomic-based taxomic classification of the family Erythrobacteraceae.</title>
        <authorList>
            <person name="Xu L."/>
        </authorList>
    </citation>
    <scope>NUCLEOTIDE SEQUENCE [LARGE SCALE GENOMIC DNA]</scope>
    <source>
        <strain evidence="3 4">RC4-10-4</strain>
    </source>
</reference>
<feature type="domain" description="DUF5681" evidence="2">
    <location>
        <begin position="7"/>
        <end position="83"/>
    </location>
</feature>
<gene>
    <name evidence="3" type="ORF">GRI62_09985</name>
</gene>
<name>A0A845A8P2_9SPHN</name>
<organism evidence="3 4">
    <name type="scientific">Aurantiacibacter arachoides</name>
    <dbReference type="NCBI Taxonomy" id="1850444"/>
    <lineage>
        <taxon>Bacteria</taxon>
        <taxon>Pseudomonadati</taxon>
        <taxon>Pseudomonadota</taxon>
        <taxon>Alphaproteobacteria</taxon>
        <taxon>Sphingomonadales</taxon>
        <taxon>Erythrobacteraceae</taxon>
        <taxon>Aurantiacibacter</taxon>
    </lineage>
</organism>
<accession>A0A845A8P2</accession>
<dbReference type="EMBL" id="WTYH01000001">
    <property type="protein sequence ID" value="MXO93929.1"/>
    <property type="molecule type" value="Genomic_DNA"/>
</dbReference>
<dbReference type="InterPro" id="IPR043736">
    <property type="entry name" value="DUF5681"/>
</dbReference>
<comment type="caution">
    <text evidence="3">The sequence shown here is derived from an EMBL/GenBank/DDBJ whole genome shotgun (WGS) entry which is preliminary data.</text>
</comment>
<dbReference type="Pfam" id="PF18932">
    <property type="entry name" value="DUF5681"/>
    <property type="match status" value="1"/>
</dbReference>
<dbReference type="OrthoDB" id="2086138at2"/>